<dbReference type="Proteomes" id="UP000050349">
    <property type="component" value="Unassembled WGS sequence"/>
</dbReference>
<proteinExistence type="predicted"/>
<dbReference type="PATRIC" id="fig|294.162.peg.414"/>
<name>A0A0P8XMR4_PSEFL</name>
<sequence>MTSIYQNIENKKEASQVRFNCYSTKVDIIEDYKFDAESRKYLSIKNQ</sequence>
<evidence type="ECO:0000313" key="2">
    <source>
        <dbReference type="Proteomes" id="UP000050349"/>
    </source>
</evidence>
<evidence type="ECO:0000313" key="1">
    <source>
        <dbReference type="EMBL" id="KPU61804.1"/>
    </source>
</evidence>
<protein>
    <submittedName>
        <fullName evidence="1">Uncharacterized protein</fullName>
    </submittedName>
</protein>
<dbReference type="AlphaFoldDB" id="A0A0P8XMR4"/>
<dbReference type="EMBL" id="LJXB01000046">
    <property type="protein sequence ID" value="KPU61804.1"/>
    <property type="molecule type" value="Genomic_DNA"/>
</dbReference>
<comment type="caution">
    <text evidence="1">The sequence shown here is derived from an EMBL/GenBank/DDBJ whole genome shotgun (WGS) entry which is preliminary data.</text>
</comment>
<gene>
    <name evidence="1" type="ORF">AN403_5909</name>
</gene>
<organism evidence="1 2">
    <name type="scientific">Pseudomonas fluorescens</name>
    <dbReference type="NCBI Taxonomy" id="294"/>
    <lineage>
        <taxon>Bacteria</taxon>
        <taxon>Pseudomonadati</taxon>
        <taxon>Pseudomonadota</taxon>
        <taxon>Gammaproteobacteria</taxon>
        <taxon>Pseudomonadales</taxon>
        <taxon>Pseudomonadaceae</taxon>
        <taxon>Pseudomonas</taxon>
    </lineage>
</organism>
<reference evidence="1 2" key="1">
    <citation type="submission" date="2015-09" db="EMBL/GenBank/DDBJ databases">
        <authorList>
            <person name="Jackson K.R."/>
            <person name="Lunt B.L."/>
            <person name="Fisher J.N.B."/>
            <person name="Gardner A.V."/>
            <person name="Bailey M.E."/>
            <person name="Deus L.M."/>
            <person name="Earl A.S."/>
            <person name="Gibby P.D."/>
            <person name="Hartmann K.A."/>
            <person name="Liu J.E."/>
            <person name="Manci A.M."/>
            <person name="Nielsen D.A."/>
            <person name="Solomon M.B."/>
            <person name="Breakwell D.P."/>
            <person name="Burnett S.H."/>
            <person name="Grose J.H."/>
        </authorList>
    </citation>
    <scope>NUCLEOTIDE SEQUENCE [LARGE SCALE GENOMIC DNA]</scope>
    <source>
        <strain evidence="1 2">S613</strain>
    </source>
</reference>
<accession>A0A0P8XMR4</accession>